<dbReference type="InterPro" id="IPR007405">
    <property type="entry name" value="Phage_KVP40_Orf299"/>
</dbReference>
<dbReference type="PANTHER" id="PTHR39961:SF1">
    <property type="entry name" value="DUF458 DOMAIN-CONTAINING PROTEIN"/>
    <property type="match status" value="1"/>
</dbReference>
<evidence type="ECO:0000313" key="1">
    <source>
        <dbReference type="EMBL" id="MBD2844360.1"/>
    </source>
</evidence>
<accession>A0A927BRI0</accession>
<comment type="caution">
    <text evidence="1">The sequence shown here is derived from an EMBL/GenBank/DDBJ whole genome shotgun (WGS) entry which is preliminary data.</text>
</comment>
<organism evidence="1 2">
    <name type="scientific">Paenibacillus sabuli</name>
    <dbReference type="NCBI Taxonomy" id="2772509"/>
    <lineage>
        <taxon>Bacteria</taxon>
        <taxon>Bacillati</taxon>
        <taxon>Bacillota</taxon>
        <taxon>Bacilli</taxon>
        <taxon>Bacillales</taxon>
        <taxon>Paenibacillaceae</taxon>
        <taxon>Paenibacillus</taxon>
    </lineage>
</organism>
<name>A0A927BRI0_9BACL</name>
<dbReference type="PANTHER" id="PTHR39961">
    <property type="entry name" value="HYPOTHETICAL CYTOSOLIC PROTEIN"/>
    <property type="match status" value="1"/>
</dbReference>
<dbReference type="AlphaFoldDB" id="A0A927BRI0"/>
<dbReference type="RefSeq" id="WP_190914964.1">
    <property type="nucleotide sequence ID" value="NZ_JACXIZ010000010.1"/>
</dbReference>
<dbReference type="EMBL" id="JACXIZ010000010">
    <property type="protein sequence ID" value="MBD2844360.1"/>
    <property type="molecule type" value="Genomic_DNA"/>
</dbReference>
<keyword evidence="2" id="KW-1185">Reference proteome</keyword>
<gene>
    <name evidence="1" type="ORF">IDH44_04095</name>
</gene>
<dbReference type="Pfam" id="PF04308">
    <property type="entry name" value="RNaseH_like"/>
    <property type="match status" value="1"/>
</dbReference>
<evidence type="ECO:0000313" key="2">
    <source>
        <dbReference type="Proteomes" id="UP000621560"/>
    </source>
</evidence>
<protein>
    <submittedName>
        <fullName evidence="1">Ribonuclease H-like YkuK family protein</fullName>
    </submittedName>
</protein>
<reference evidence="1" key="1">
    <citation type="submission" date="2020-09" db="EMBL/GenBank/DDBJ databases">
        <title>A novel bacterium of genus Paenibacillus, isolated from South China Sea.</title>
        <authorList>
            <person name="Huang H."/>
            <person name="Mo K."/>
            <person name="Hu Y."/>
        </authorList>
    </citation>
    <scope>NUCLEOTIDE SEQUENCE</scope>
    <source>
        <strain evidence="1">IB182496</strain>
    </source>
</reference>
<sequence>MNFVSPTQGNLSMEQVVTELHQYVKQAPDNQYKLVIGTDSHTTRTYTMMVSVILVHRIGQGARFFYRKTRNRPLMDLRQRIYRETELSLELVDALNKRGLNALTEKLPLEIHIDIGQQGDTKVLINEIMGWVTSVGYEARIKPLSYGASSVADRFAE</sequence>
<proteinExistence type="predicted"/>
<dbReference type="Proteomes" id="UP000621560">
    <property type="component" value="Unassembled WGS sequence"/>
</dbReference>